<gene>
    <name evidence="7" type="ORF">EUBDOL_00124</name>
</gene>
<reference evidence="7 8" key="1">
    <citation type="submission" date="2007-09" db="EMBL/GenBank/DDBJ databases">
        <title>Draft genome sequence of Eubacterium dolichum (DSM 3991).</title>
        <authorList>
            <person name="Sudarsanam P."/>
            <person name="Ley R."/>
            <person name="Guruge J."/>
            <person name="Turnbaugh P.J."/>
            <person name="Mahowald M."/>
            <person name="Liep D."/>
            <person name="Gordon J."/>
        </authorList>
    </citation>
    <scope>NUCLEOTIDE SEQUENCE [LARGE SCALE GENOMIC DNA]</scope>
    <source>
        <strain evidence="7 8">DSM 3991</strain>
    </source>
</reference>
<dbReference type="RefSeq" id="WP_004797307.1">
    <property type="nucleotide sequence ID" value="NZ_DS483460.1"/>
</dbReference>
<dbReference type="Proteomes" id="UP000004090">
    <property type="component" value="Unassembled WGS sequence"/>
</dbReference>
<keyword evidence="5 6" id="KW-0472">Membrane</keyword>
<dbReference type="PANTHER" id="PTHR34857:SF2">
    <property type="entry name" value="SLL0384 PROTEIN"/>
    <property type="match status" value="1"/>
</dbReference>
<dbReference type="EMBL" id="ABAW02000010">
    <property type="protein sequence ID" value="EDP12216.1"/>
    <property type="molecule type" value="Genomic_DNA"/>
</dbReference>
<keyword evidence="2" id="KW-1003">Cell membrane</keyword>
<keyword evidence="3 6" id="KW-0812">Transmembrane</keyword>
<dbReference type="CDD" id="cd16914">
    <property type="entry name" value="EcfT"/>
    <property type="match status" value="1"/>
</dbReference>
<name>A8R7Z2_9FIRM</name>
<evidence type="ECO:0000313" key="7">
    <source>
        <dbReference type="EMBL" id="EDP12216.1"/>
    </source>
</evidence>
<evidence type="ECO:0000256" key="4">
    <source>
        <dbReference type="ARBA" id="ARBA00022989"/>
    </source>
</evidence>
<dbReference type="eggNOG" id="COG0619">
    <property type="taxonomic scope" value="Bacteria"/>
</dbReference>
<feature type="transmembrane region" description="Helical" evidence="6">
    <location>
        <begin position="227"/>
        <end position="246"/>
    </location>
</feature>
<evidence type="ECO:0000313" key="8">
    <source>
        <dbReference type="Proteomes" id="UP000004090"/>
    </source>
</evidence>
<sequence length="247" mass="27646">MMEGVSFSATTDNRRGIRLDPRTKLILLLTVTTLMFSTSNEGIMNFIKPVLSLIPFVLILSERRFKTAGKYLFLYLACFVLERIALTTLSGLLSFVVLAITSIMTRFAPGIMTGAYLLSSTSVSEFIGSMERMHLTEKIIIPMSVIFRFFPTISEEYQAIRDAMKMRGIRFGGKNPFLMVEYRLVPLMVSVVKIGDELSAAALTRGLGAPVKRTNVCQIGFHIQDMIAVLLCALCFALFLMGQYFVF</sequence>
<keyword evidence="4 6" id="KW-1133">Transmembrane helix</keyword>
<comment type="caution">
    <text evidence="7">The sequence shown here is derived from an EMBL/GenBank/DDBJ whole genome shotgun (WGS) entry which is preliminary data.</text>
</comment>
<protein>
    <submittedName>
        <fullName evidence="7">Cobalt transport protein</fullName>
    </submittedName>
</protein>
<dbReference type="STRING" id="428127.EUBDOL_00124"/>
<dbReference type="InterPro" id="IPR051611">
    <property type="entry name" value="ECF_transporter_component"/>
</dbReference>
<feature type="transmembrane region" description="Helical" evidence="6">
    <location>
        <begin position="72"/>
        <end position="101"/>
    </location>
</feature>
<comment type="subcellular location">
    <subcellularLocation>
        <location evidence="1">Membrane</location>
        <topology evidence="1">Multi-pass membrane protein</topology>
    </subcellularLocation>
</comment>
<reference evidence="7 8" key="2">
    <citation type="submission" date="2007-09" db="EMBL/GenBank/DDBJ databases">
        <authorList>
            <person name="Fulton L."/>
            <person name="Clifton S."/>
            <person name="Fulton B."/>
            <person name="Xu J."/>
            <person name="Minx P."/>
            <person name="Pepin K.H."/>
            <person name="Johnson M."/>
            <person name="Thiruvilangam P."/>
            <person name="Bhonagiri V."/>
            <person name="Nash W.E."/>
            <person name="Mardis E.R."/>
            <person name="Wilson R.K."/>
        </authorList>
    </citation>
    <scope>NUCLEOTIDE SEQUENCE [LARGE SCALE GENOMIC DNA]</scope>
    <source>
        <strain evidence="7 8">DSM 3991</strain>
    </source>
</reference>
<organism evidence="7 8">
    <name type="scientific">Amedibacillus dolichus DSM 3991</name>
    <dbReference type="NCBI Taxonomy" id="428127"/>
    <lineage>
        <taxon>Bacteria</taxon>
        <taxon>Bacillati</taxon>
        <taxon>Bacillota</taxon>
        <taxon>Erysipelotrichia</taxon>
        <taxon>Erysipelotrichales</taxon>
        <taxon>Erysipelotrichaceae</taxon>
        <taxon>Amedibacillus</taxon>
    </lineage>
</organism>
<evidence type="ECO:0000256" key="6">
    <source>
        <dbReference type="SAM" id="Phobius"/>
    </source>
</evidence>
<dbReference type="GO" id="GO:0005886">
    <property type="term" value="C:plasma membrane"/>
    <property type="evidence" value="ECO:0007669"/>
    <property type="project" value="UniProtKB-ARBA"/>
</dbReference>
<dbReference type="InterPro" id="IPR003339">
    <property type="entry name" value="ABC/ECF_trnsptr_transmembrane"/>
</dbReference>
<evidence type="ECO:0000256" key="1">
    <source>
        <dbReference type="ARBA" id="ARBA00004141"/>
    </source>
</evidence>
<dbReference type="GeneID" id="92792343"/>
<evidence type="ECO:0000256" key="2">
    <source>
        <dbReference type="ARBA" id="ARBA00022475"/>
    </source>
</evidence>
<dbReference type="Pfam" id="PF02361">
    <property type="entry name" value="CbiQ"/>
    <property type="match status" value="1"/>
</dbReference>
<dbReference type="HOGENOM" id="CLU_076847_1_1_9"/>
<dbReference type="AlphaFoldDB" id="A8R7Z2"/>
<dbReference type="PANTHER" id="PTHR34857">
    <property type="entry name" value="SLL0384 PROTEIN"/>
    <property type="match status" value="1"/>
</dbReference>
<accession>A8R7Z2</accession>
<evidence type="ECO:0000256" key="3">
    <source>
        <dbReference type="ARBA" id="ARBA00022692"/>
    </source>
</evidence>
<proteinExistence type="predicted"/>
<evidence type="ECO:0000256" key="5">
    <source>
        <dbReference type="ARBA" id="ARBA00023136"/>
    </source>
</evidence>
<feature type="transmembrane region" description="Helical" evidence="6">
    <location>
        <begin position="21"/>
        <end position="37"/>
    </location>
</feature>